<protein>
    <submittedName>
        <fullName evidence="4">GNAT family N-acetyltransferase</fullName>
        <ecNumber evidence="4">2.3.1.-</ecNumber>
    </submittedName>
</protein>
<dbReference type="Proteomes" id="UP001319200">
    <property type="component" value="Unassembled WGS sequence"/>
</dbReference>
<evidence type="ECO:0000259" key="3">
    <source>
        <dbReference type="PROSITE" id="PS51186"/>
    </source>
</evidence>
<dbReference type="Gene3D" id="3.40.630.30">
    <property type="match status" value="1"/>
</dbReference>
<evidence type="ECO:0000256" key="2">
    <source>
        <dbReference type="ARBA" id="ARBA00023315"/>
    </source>
</evidence>
<dbReference type="PANTHER" id="PTHR43877">
    <property type="entry name" value="AMINOALKYLPHOSPHONATE N-ACETYLTRANSFERASE-RELATED-RELATED"/>
    <property type="match status" value="1"/>
</dbReference>
<sequence length="147" mass="17008">MTVRKSTLEDIAQLAVLFDRYRVFYNKESDVENAAIFLSERIESRDSEIFVAEAEDGVLAGFVQLYPLFSSTRMKRLWLLNDLYVDPRYRGKHVSVMLIDRAKQLVKETNAVGLILETTKSNVVGNTLYPRTGFTLDEEHNYYSWGE</sequence>
<keyword evidence="1 4" id="KW-0808">Transferase</keyword>
<organism evidence="4 5">
    <name type="scientific">Chryseosolibacter histidini</name>
    <dbReference type="NCBI Taxonomy" id="2782349"/>
    <lineage>
        <taxon>Bacteria</taxon>
        <taxon>Pseudomonadati</taxon>
        <taxon>Bacteroidota</taxon>
        <taxon>Cytophagia</taxon>
        <taxon>Cytophagales</taxon>
        <taxon>Chryseotaleaceae</taxon>
        <taxon>Chryseosolibacter</taxon>
    </lineage>
</organism>
<name>A0AAP2DVH2_9BACT</name>
<dbReference type="EMBL" id="JAHESF010000074">
    <property type="protein sequence ID" value="MBT1701474.1"/>
    <property type="molecule type" value="Genomic_DNA"/>
</dbReference>
<keyword evidence="2 4" id="KW-0012">Acyltransferase</keyword>
<evidence type="ECO:0000256" key="1">
    <source>
        <dbReference type="ARBA" id="ARBA00022679"/>
    </source>
</evidence>
<keyword evidence="5" id="KW-1185">Reference proteome</keyword>
<accession>A0AAP2DVH2</accession>
<feature type="domain" description="N-acetyltransferase" evidence="3">
    <location>
        <begin position="1"/>
        <end position="147"/>
    </location>
</feature>
<dbReference type="EC" id="2.3.1.-" evidence="4"/>
<dbReference type="PROSITE" id="PS51186">
    <property type="entry name" value="GNAT"/>
    <property type="match status" value="1"/>
</dbReference>
<dbReference type="PANTHER" id="PTHR43877:SF2">
    <property type="entry name" value="AMINOALKYLPHOSPHONATE N-ACETYLTRANSFERASE-RELATED"/>
    <property type="match status" value="1"/>
</dbReference>
<dbReference type="Pfam" id="PF00583">
    <property type="entry name" value="Acetyltransf_1"/>
    <property type="match status" value="1"/>
</dbReference>
<evidence type="ECO:0000313" key="4">
    <source>
        <dbReference type="EMBL" id="MBT1701474.1"/>
    </source>
</evidence>
<dbReference type="CDD" id="cd04301">
    <property type="entry name" value="NAT_SF"/>
    <property type="match status" value="1"/>
</dbReference>
<gene>
    <name evidence="4" type="ORF">KK083_31565</name>
</gene>
<dbReference type="InterPro" id="IPR050832">
    <property type="entry name" value="Bact_Acetyltransf"/>
</dbReference>
<evidence type="ECO:0000313" key="5">
    <source>
        <dbReference type="Proteomes" id="UP001319200"/>
    </source>
</evidence>
<dbReference type="AlphaFoldDB" id="A0AAP2DVH2"/>
<comment type="caution">
    <text evidence="4">The sequence shown here is derived from an EMBL/GenBank/DDBJ whole genome shotgun (WGS) entry which is preliminary data.</text>
</comment>
<dbReference type="GO" id="GO:0016747">
    <property type="term" value="F:acyltransferase activity, transferring groups other than amino-acyl groups"/>
    <property type="evidence" value="ECO:0007669"/>
    <property type="project" value="InterPro"/>
</dbReference>
<dbReference type="SUPFAM" id="SSF55729">
    <property type="entry name" value="Acyl-CoA N-acyltransferases (Nat)"/>
    <property type="match status" value="1"/>
</dbReference>
<reference evidence="4 5" key="1">
    <citation type="submission" date="2021-05" db="EMBL/GenBank/DDBJ databases">
        <title>A Polyphasic approach of four new species of the genus Ohtaekwangia: Ohtaekwangia histidinii sp. nov., Ohtaekwangia cretensis sp. nov., Ohtaekwangia indiensis sp. nov., Ohtaekwangia reichenbachii sp. nov. from diverse environment.</title>
        <authorList>
            <person name="Octaviana S."/>
        </authorList>
    </citation>
    <scope>NUCLEOTIDE SEQUENCE [LARGE SCALE GENOMIC DNA]</scope>
    <source>
        <strain evidence="4 5">PWU4</strain>
    </source>
</reference>
<dbReference type="InterPro" id="IPR000182">
    <property type="entry name" value="GNAT_dom"/>
</dbReference>
<dbReference type="RefSeq" id="WP_254170158.1">
    <property type="nucleotide sequence ID" value="NZ_JAHESF010000074.1"/>
</dbReference>
<proteinExistence type="predicted"/>
<dbReference type="InterPro" id="IPR016181">
    <property type="entry name" value="Acyl_CoA_acyltransferase"/>
</dbReference>